<feature type="domain" description="UvrD-like helicase C-terminal" evidence="11">
    <location>
        <begin position="315"/>
        <end position="783"/>
    </location>
</feature>
<evidence type="ECO:0000259" key="10">
    <source>
        <dbReference type="PROSITE" id="PS51198"/>
    </source>
</evidence>
<keyword evidence="3 9" id="KW-0347">Helicase</keyword>
<dbReference type="Gene3D" id="3.30.420.10">
    <property type="entry name" value="Ribonuclease H-like superfamily/Ribonuclease H"/>
    <property type="match status" value="1"/>
</dbReference>
<comment type="caution">
    <text evidence="12">The sequence shown here is derived from an EMBL/GenBank/DDBJ whole genome shotgun (WGS) entry which is preliminary data.</text>
</comment>
<dbReference type="InterPro" id="IPR012337">
    <property type="entry name" value="RNaseH-like_sf"/>
</dbReference>
<evidence type="ECO:0000256" key="1">
    <source>
        <dbReference type="ARBA" id="ARBA00022741"/>
    </source>
</evidence>
<dbReference type="Proteomes" id="UP001272515">
    <property type="component" value="Unassembled WGS sequence"/>
</dbReference>
<dbReference type="GO" id="GO:0004527">
    <property type="term" value="F:exonuclease activity"/>
    <property type="evidence" value="ECO:0007669"/>
    <property type="project" value="UniProtKB-KW"/>
</dbReference>
<sequence length="861" mass="99339">MAINKEQQRVIDELDRNILLLASAGTGKTNTLAYRVAHIIESGRAEASQILCMTFTNKACNEMKGRIISLAGSAAKAVEVSSFHSFCFKIIQDESKRNDALFMDVTIFDEEDCKELYMPIKPGNVRDMSFAALLAMVKEYRSYYGYYSNDPHEDYGKTIRQLMKEKSKDLEKLFVNYNQVQSDAFHAFTQEGADWLVSYDEALQSVHGMDFTDLITGVHRLFQDEQIRERWRSRYSYIAVDEMQDTGLLEYKVMEMLWKGNHVLLCGDYFQTIYEWRGSDPFRLLADFEEHFDPLKIVFYENFRSNRTLFTMAFETLRHMFPKLVGNIYNEMPRAVSAEDGPPVRIYGGKNEYDEAKFIYDSIRKLATDANVGVLVRDNKKAQRLSAYFERFNQDYPETEQRQFMIIDEYKFYRRQEIKDVMAYFKLLMNPNDSVSAKRIIKRYVSGIGDARIRDIESPESRQAGLKLTDFMDMKIFEAEPYAKLKQGLANHEVIVYDVESTGVDTTSDNIVQIAAIRIDEWGQILDTFERFIRPDKPVGTSAEVHGFTDEFLAEHGEPPQVVLEDFKVFSKGAVIVGHNVNYDVSIFTSELHRHNLGTPEFGAIYDTLDIFRRFYPNLPNHKLGFLSDHFPINHVPTHNAMDDILATAQLLIYALDTNIVPTETKRMALISQYKSAFASIASQMATLRRKVDSDTPTQLLAYIMNDMGVLAYYKNHHEMAKVEYIRDLYRIMERLDREYESSGGRDRLMHILQLAALTAGEPSQQVKNDDRIPIITVHQAKGSEFDHVYLAGMNAGTFPSFMALRDNNEDEEKRLFYVALTRPKQELVITYSRESLKGQGTKASPFLDYLPRDPHMVQKV</sequence>
<comment type="catalytic activity">
    <reaction evidence="8">
        <text>ATP + H2O = ADP + phosphate + H(+)</text>
        <dbReference type="Rhea" id="RHEA:13065"/>
        <dbReference type="ChEBI" id="CHEBI:15377"/>
        <dbReference type="ChEBI" id="CHEBI:15378"/>
        <dbReference type="ChEBI" id="CHEBI:30616"/>
        <dbReference type="ChEBI" id="CHEBI:43474"/>
        <dbReference type="ChEBI" id="CHEBI:456216"/>
        <dbReference type="EC" id="5.6.2.4"/>
    </reaction>
</comment>
<dbReference type="InterPro" id="IPR027417">
    <property type="entry name" value="P-loop_NTPase"/>
</dbReference>
<keyword evidence="12" id="KW-0540">Nuclease</keyword>
<evidence type="ECO:0000256" key="8">
    <source>
        <dbReference type="ARBA" id="ARBA00048988"/>
    </source>
</evidence>
<keyword evidence="12" id="KW-0269">Exonuclease</keyword>
<dbReference type="SUPFAM" id="SSF52540">
    <property type="entry name" value="P-loop containing nucleoside triphosphate hydrolases"/>
    <property type="match status" value="1"/>
</dbReference>
<gene>
    <name evidence="12" type="ORF">RVY80_01905</name>
</gene>
<dbReference type="PANTHER" id="PTHR11070:SF2">
    <property type="entry name" value="ATP-DEPENDENT DNA HELICASE SRS2"/>
    <property type="match status" value="1"/>
</dbReference>
<dbReference type="PROSITE" id="PS51198">
    <property type="entry name" value="UVRD_HELICASE_ATP_BIND"/>
    <property type="match status" value="1"/>
</dbReference>
<reference evidence="12 13" key="1">
    <citation type="submission" date="2023-10" db="EMBL/GenBank/DDBJ databases">
        <title>Veillonella sp. nov., isolated from a pig farm feces dump.</title>
        <authorList>
            <person name="Chang Y.-H."/>
        </authorList>
    </citation>
    <scope>NUCLEOTIDE SEQUENCE [LARGE SCALE GENOMIC DNA]</scope>
    <source>
        <strain evidence="12 13">YH-vei2233</strain>
    </source>
</reference>
<dbReference type="InterPro" id="IPR014016">
    <property type="entry name" value="UvrD-like_ATP-bd"/>
</dbReference>
<dbReference type="Pfam" id="PF00929">
    <property type="entry name" value="RNase_T"/>
    <property type="match status" value="1"/>
</dbReference>
<keyword evidence="1 9" id="KW-0547">Nucleotide-binding</keyword>
<dbReference type="SUPFAM" id="SSF53098">
    <property type="entry name" value="Ribonuclease H-like"/>
    <property type="match status" value="1"/>
</dbReference>
<dbReference type="Pfam" id="PF00580">
    <property type="entry name" value="UvrD-helicase"/>
    <property type="match status" value="1"/>
</dbReference>
<dbReference type="SMART" id="SM00479">
    <property type="entry name" value="EXOIII"/>
    <property type="match status" value="1"/>
</dbReference>
<evidence type="ECO:0000256" key="2">
    <source>
        <dbReference type="ARBA" id="ARBA00022801"/>
    </source>
</evidence>
<evidence type="ECO:0000256" key="6">
    <source>
        <dbReference type="ARBA" id="ARBA00034617"/>
    </source>
</evidence>
<dbReference type="CDD" id="cd06127">
    <property type="entry name" value="DEDDh"/>
    <property type="match status" value="1"/>
</dbReference>
<dbReference type="PANTHER" id="PTHR11070">
    <property type="entry name" value="UVRD / RECB / PCRA DNA HELICASE FAMILY MEMBER"/>
    <property type="match status" value="1"/>
</dbReference>
<evidence type="ECO:0000313" key="12">
    <source>
        <dbReference type="EMBL" id="MDV5087608.1"/>
    </source>
</evidence>
<evidence type="ECO:0000256" key="4">
    <source>
        <dbReference type="ARBA" id="ARBA00022840"/>
    </source>
</evidence>
<evidence type="ECO:0000256" key="9">
    <source>
        <dbReference type="PROSITE-ProRule" id="PRU00560"/>
    </source>
</evidence>
<dbReference type="PROSITE" id="PS51217">
    <property type="entry name" value="UVRD_HELICASE_CTER"/>
    <property type="match status" value="1"/>
</dbReference>
<protein>
    <recommendedName>
        <fullName evidence="7">DNA 3'-5' helicase</fullName>
        <ecNumber evidence="7">5.6.2.4</ecNumber>
    </recommendedName>
</protein>
<dbReference type="CDD" id="cd17932">
    <property type="entry name" value="DEXQc_UvrD"/>
    <property type="match status" value="1"/>
</dbReference>
<feature type="domain" description="UvrD-like helicase ATP-binding" evidence="10">
    <location>
        <begin position="1"/>
        <end position="306"/>
    </location>
</feature>
<name>A0ABU3Z6T5_9FIRM</name>
<evidence type="ECO:0000256" key="5">
    <source>
        <dbReference type="ARBA" id="ARBA00023235"/>
    </source>
</evidence>
<dbReference type="Pfam" id="PF13361">
    <property type="entry name" value="UvrD_C"/>
    <property type="match status" value="1"/>
</dbReference>
<evidence type="ECO:0000313" key="13">
    <source>
        <dbReference type="Proteomes" id="UP001272515"/>
    </source>
</evidence>
<dbReference type="InterPro" id="IPR000212">
    <property type="entry name" value="DNA_helicase_UvrD/REP"/>
</dbReference>
<evidence type="ECO:0000256" key="3">
    <source>
        <dbReference type="ARBA" id="ARBA00022806"/>
    </source>
</evidence>
<proteinExistence type="predicted"/>
<dbReference type="RefSeq" id="WP_317329449.1">
    <property type="nucleotide sequence ID" value="NZ_JAWJZA010000005.1"/>
</dbReference>
<dbReference type="InterPro" id="IPR013520">
    <property type="entry name" value="Ribonucl_H"/>
</dbReference>
<keyword evidence="13" id="KW-1185">Reference proteome</keyword>
<keyword evidence="4 9" id="KW-0067">ATP-binding</keyword>
<evidence type="ECO:0000256" key="7">
    <source>
        <dbReference type="ARBA" id="ARBA00034808"/>
    </source>
</evidence>
<accession>A0ABU3Z6T5</accession>
<evidence type="ECO:0000259" key="11">
    <source>
        <dbReference type="PROSITE" id="PS51217"/>
    </source>
</evidence>
<comment type="catalytic activity">
    <reaction evidence="6">
        <text>Couples ATP hydrolysis with the unwinding of duplex DNA by translocating in the 3'-5' direction.</text>
        <dbReference type="EC" id="5.6.2.4"/>
    </reaction>
</comment>
<dbReference type="InterPro" id="IPR014017">
    <property type="entry name" value="DNA_helicase_UvrD-like_C"/>
</dbReference>
<dbReference type="Gene3D" id="3.40.50.300">
    <property type="entry name" value="P-loop containing nucleotide triphosphate hydrolases"/>
    <property type="match status" value="4"/>
</dbReference>
<keyword evidence="5" id="KW-0413">Isomerase</keyword>
<dbReference type="EMBL" id="JAWJZB010000002">
    <property type="protein sequence ID" value="MDV5087608.1"/>
    <property type="molecule type" value="Genomic_DNA"/>
</dbReference>
<organism evidence="12 13">
    <name type="scientific">Veillonella absiana</name>
    <dbReference type="NCBI Taxonomy" id="3079305"/>
    <lineage>
        <taxon>Bacteria</taxon>
        <taxon>Bacillati</taxon>
        <taxon>Bacillota</taxon>
        <taxon>Negativicutes</taxon>
        <taxon>Veillonellales</taxon>
        <taxon>Veillonellaceae</taxon>
        <taxon>Veillonella</taxon>
    </lineage>
</organism>
<dbReference type="InterPro" id="IPR036397">
    <property type="entry name" value="RNaseH_sf"/>
</dbReference>
<feature type="binding site" evidence="9">
    <location>
        <begin position="22"/>
        <end position="29"/>
    </location>
    <ligand>
        <name>ATP</name>
        <dbReference type="ChEBI" id="CHEBI:30616"/>
    </ligand>
</feature>
<keyword evidence="2 9" id="KW-0378">Hydrolase</keyword>
<dbReference type="EC" id="5.6.2.4" evidence="7"/>